<accession>A0ABU7C1X4</accession>
<name>A0ABU7C1X4_9TELE</name>
<sequence>MIRTPLGNSKTNFKHLPGVPVFSSDFPSNASPQKDSWTTNLPFGSTQPMKIWEVKVVGTECIDGRKCSGVEPSNRPKTTDDTAEATRWTSL</sequence>
<comment type="caution">
    <text evidence="2">The sequence shown here is derived from an EMBL/GenBank/DDBJ whole genome shotgun (WGS) entry which is preliminary data.</text>
</comment>
<evidence type="ECO:0000313" key="2">
    <source>
        <dbReference type="EMBL" id="MED6256721.1"/>
    </source>
</evidence>
<keyword evidence="3" id="KW-1185">Reference proteome</keyword>
<dbReference type="Proteomes" id="UP001345963">
    <property type="component" value="Unassembled WGS sequence"/>
</dbReference>
<evidence type="ECO:0000256" key="1">
    <source>
        <dbReference type="SAM" id="MobiDB-lite"/>
    </source>
</evidence>
<protein>
    <submittedName>
        <fullName evidence="2">Uncharacterized protein</fullName>
    </submittedName>
</protein>
<dbReference type="EMBL" id="JAHUTI010078699">
    <property type="protein sequence ID" value="MED6256721.1"/>
    <property type="molecule type" value="Genomic_DNA"/>
</dbReference>
<evidence type="ECO:0000313" key="3">
    <source>
        <dbReference type="Proteomes" id="UP001345963"/>
    </source>
</evidence>
<reference evidence="2 3" key="1">
    <citation type="submission" date="2021-07" db="EMBL/GenBank/DDBJ databases">
        <authorList>
            <person name="Palmer J.M."/>
        </authorList>
    </citation>
    <scope>NUCLEOTIDE SEQUENCE [LARGE SCALE GENOMIC DNA]</scope>
    <source>
        <strain evidence="2 3">AT_MEX2019</strain>
        <tissue evidence="2">Muscle</tissue>
    </source>
</reference>
<feature type="region of interest" description="Disordered" evidence="1">
    <location>
        <begin position="67"/>
        <end position="91"/>
    </location>
</feature>
<proteinExistence type="predicted"/>
<organism evidence="2 3">
    <name type="scientific">Ataeniobius toweri</name>
    <dbReference type="NCBI Taxonomy" id="208326"/>
    <lineage>
        <taxon>Eukaryota</taxon>
        <taxon>Metazoa</taxon>
        <taxon>Chordata</taxon>
        <taxon>Craniata</taxon>
        <taxon>Vertebrata</taxon>
        <taxon>Euteleostomi</taxon>
        <taxon>Actinopterygii</taxon>
        <taxon>Neopterygii</taxon>
        <taxon>Teleostei</taxon>
        <taxon>Neoteleostei</taxon>
        <taxon>Acanthomorphata</taxon>
        <taxon>Ovalentaria</taxon>
        <taxon>Atherinomorphae</taxon>
        <taxon>Cyprinodontiformes</taxon>
        <taxon>Goodeidae</taxon>
        <taxon>Ataeniobius</taxon>
    </lineage>
</organism>
<gene>
    <name evidence="2" type="ORF">ATANTOWER_009646</name>
</gene>